<evidence type="ECO:0000313" key="2">
    <source>
        <dbReference type="Proteomes" id="UP000789920"/>
    </source>
</evidence>
<keyword evidence="2" id="KW-1185">Reference proteome</keyword>
<proteinExistence type="predicted"/>
<reference evidence="1" key="1">
    <citation type="submission" date="2021-06" db="EMBL/GenBank/DDBJ databases">
        <authorList>
            <person name="Kallberg Y."/>
            <person name="Tangrot J."/>
            <person name="Rosling A."/>
        </authorList>
    </citation>
    <scope>NUCLEOTIDE SEQUENCE</scope>
    <source>
        <strain evidence="1">MA461A</strain>
    </source>
</reference>
<gene>
    <name evidence="1" type="ORF">RPERSI_LOCUS31156</name>
</gene>
<feature type="non-terminal residue" evidence="1">
    <location>
        <position position="1"/>
    </location>
</feature>
<organism evidence="1 2">
    <name type="scientific">Racocetra persica</name>
    <dbReference type="NCBI Taxonomy" id="160502"/>
    <lineage>
        <taxon>Eukaryota</taxon>
        <taxon>Fungi</taxon>
        <taxon>Fungi incertae sedis</taxon>
        <taxon>Mucoromycota</taxon>
        <taxon>Glomeromycotina</taxon>
        <taxon>Glomeromycetes</taxon>
        <taxon>Diversisporales</taxon>
        <taxon>Gigasporaceae</taxon>
        <taxon>Racocetra</taxon>
    </lineage>
</organism>
<comment type="caution">
    <text evidence="1">The sequence shown here is derived from an EMBL/GenBank/DDBJ whole genome shotgun (WGS) entry which is preliminary data.</text>
</comment>
<protein>
    <submittedName>
        <fullName evidence="1">4441_t:CDS:1</fullName>
    </submittedName>
</protein>
<sequence length="52" mass="6139">GYIQRDCKELKASIETRKLLKEAKEQRKKAKTKSFGFSEVNFSQNNLYINQE</sequence>
<name>A0ACA9SIL2_9GLOM</name>
<dbReference type="EMBL" id="CAJVQC010124494">
    <property type="protein sequence ID" value="CAG8839703.1"/>
    <property type="molecule type" value="Genomic_DNA"/>
</dbReference>
<feature type="non-terminal residue" evidence="1">
    <location>
        <position position="52"/>
    </location>
</feature>
<dbReference type="Proteomes" id="UP000789920">
    <property type="component" value="Unassembled WGS sequence"/>
</dbReference>
<evidence type="ECO:0000313" key="1">
    <source>
        <dbReference type="EMBL" id="CAG8839703.1"/>
    </source>
</evidence>
<accession>A0ACA9SIL2</accession>